<dbReference type="GO" id="GO:0006203">
    <property type="term" value="P:dGTP catabolic process"/>
    <property type="evidence" value="ECO:0007669"/>
    <property type="project" value="TreeGrafter"/>
</dbReference>
<evidence type="ECO:0000313" key="3">
    <source>
        <dbReference type="Ensembl" id="ENSMMDP00005039453.1"/>
    </source>
</evidence>
<protein>
    <recommendedName>
        <fullName evidence="2">HD/PDEase domain-containing protein</fullName>
    </recommendedName>
</protein>
<dbReference type="InterPro" id="IPR050135">
    <property type="entry name" value="dGTPase-like"/>
</dbReference>
<dbReference type="Ensembl" id="ENSMMDT00005040266.1">
    <property type="protein sequence ID" value="ENSMMDP00005039453.1"/>
    <property type="gene ID" value="ENSMMDG00005018256.1"/>
</dbReference>
<name>A0A667ZLB0_9TELE</name>
<dbReference type="GeneTree" id="ENSGT00390000013867"/>
<dbReference type="GO" id="GO:0005634">
    <property type="term" value="C:nucleus"/>
    <property type="evidence" value="ECO:0007669"/>
    <property type="project" value="TreeGrafter"/>
</dbReference>
<dbReference type="AlphaFoldDB" id="A0A667ZLB0"/>
<dbReference type="PANTHER" id="PTHR11373">
    <property type="entry name" value="DEOXYNUCLEOSIDE TRIPHOSPHATE TRIPHOSPHOHYDROLASE"/>
    <property type="match status" value="1"/>
</dbReference>
<dbReference type="Gene3D" id="1.10.3210.10">
    <property type="entry name" value="Hypothetical protein af1432"/>
    <property type="match status" value="1"/>
</dbReference>
<reference evidence="3" key="2">
    <citation type="submission" date="2025-08" db="UniProtKB">
        <authorList>
            <consortium name="Ensembl"/>
        </authorList>
    </citation>
    <scope>IDENTIFICATION</scope>
</reference>
<dbReference type="GO" id="GO:0051607">
    <property type="term" value="P:defense response to virus"/>
    <property type="evidence" value="ECO:0007669"/>
    <property type="project" value="TreeGrafter"/>
</dbReference>
<organism evidence="3 4">
    <name type="scientific">Myripristis murdjan</name>
    <name type="common">pinecone soldierfish</name>
    <dbReference type="NCBI Taxonomy" id="586833"/>
    <lineage>
        <taxon>Eukaryota</taxon>
        <taxon>Metazoa</taxon>
        <taxon>Chordata</taxon>
        <taxon>Craniata</taxon>
        <taxon>Vertebrata</taxon>
        <taxon>Euteleostomi</taxon>
        <taxon>Actinopterygii</taxon>
        <taxon>Neopterygii</taxon>
        <taxon>Teleostei</taxon>
        <taxon>Neoteleostei</taxon>
        <taxon>Acanthomorphata</taxon>
        <taxon>Holocentriformes</taxon>
        <taxon>Holocentridae</taxon>
        <taxon>Myripristis</taxon>
    </lineage>
</organism>
<keyword evidence="4" id="KW-1185">Reference proteome</keyword>
<reference evidence="3" key="1">
    <citation type="submission" date="2019-06" db="EMBL/GenBank/DDBJ databases">
        <authorList>
            <consortium name="Wellcome Sanger Institute Data Sharing"/>
        </authorList>
    </citation>
    <scope>NUCLEOTIDE SEQUENCE [LARGE SCALE GENOMIC DNA]</scope>
</reference>
<accession>A0A667ZLB0</accession>
<dbReference type="InterPro" id="IPR003607">
    <property type="entry name" value="HD/PDEase_dom"/>
</dbReference>
<dbReference type="Proteomes" id="UP000472263">
    <property type="component" value="Chromosome 7"/>
</dbReference>
<comment type="similarity">
    <text evidence="1">Belongs to the SAMHD1 family.</text>
</comment>
<feature type="domain" description="HD/PDEase" evidence="2">
    <location>
        <begin position="61"/>
        <end position="147"/>
    </location>
</feature>
<dbReference type="InterPro" id="IPR006674">
    <property type="entry name" value="HD_domain"/>
</dbReference>
<dbReference type="GO" id="GO:0008832">
    <property type="term" value="F:dGTPase activity"/>
    <property type="evidence" value="ECO:0007669"/>
    <property type="project" value="TreeGrafter"/>
</dbReference>
<reference evidence="3" key="3">
    <citation type="submission" date="2025-09" db="UniProtKB">
        <authorList>
            <consortium name="Ensembl"/>
        </authorList>
    </citation>
    <scope>IDENTIFICATION</scope>
</reference>
<dbReference type="CDD" id="cd00077">
    <property type="entry name" value="HDc"/>
    <property type="match status" value="1"/>
</dbReference>
<evidence type="ECO:0000256" key="1">
    <source>
        <dbReference type="ARBA" id="ARBA00005776"/>
    </source>
</evidence>
<dbReference type="InParanoid" id="A0A667ZLB0"/>
<dbReference type="Pfam" id="PF01966">
    <property type="entry name" value="HD"/>
    <property type="match status" value="1"/>
</dbReference>
<evidence type="ECO:0000313" key="4">
    <source>
        <dbReference type="Proteomes" id="UP000472263"/>
    </source>
</evidence>
<dbReference type="PANTHER" id="PTHR11373:SF4">
    <property type="entry name" value="DEOXYNUCLEOSIDE TRIPHOSPHATE TRIPHOSPHOHYDROLASE SAMHD1"/>
    <property type="match status" value="1"/>
</dbReference>
<proteinExistence type="inferred from homology"/>
<dbReference type="SMART" id="SM00471">
    <property type="entry name" value="HDc"/>
    <property type="match status" value="1"/>
</dbReference>
<dbReference type="SUPFAM" id="SSF109604">
    <property type="entry name" value="HD-domain/PDEase-like"/>
    <property type="match status" value="1"/>
</dbReference>
<evidence type="ECO:0000259" key="2">
    <source>
        <dbReference type="SMART" id="SM00471"/>
    </source>
</evidence>
<sequence>DMNISIITGVRYSVFSQVFNDPIHGHMEVHPLLVKFIDTPQFQRLRNIKQLGAAYYVYPGASHNRFEHSIGVAHLAGQFLQALRDRQPDLDITQRDILCVQIAGLCHDLGHGPFSHLFDGRLSPEIRKHEDASIMMFDHMVKVNKLEEEMVKYKLDPDEDLEFIKQLIVGRPDGENVSQSLSHTTSV</sequence>
<dbReference type="GO" id="GO:0045088">
    <property type="term" value="P:regulation of innate immune response"/>
    <property type="evidence" value="ECO:0007669"/>
    <property type="project" value="TreeGrafter"/>
</dbReference>